<keyword evidence="3" id="KW-0808">Transferase</keyword>
<name>A0A0G0WBG4_UNCC2</name>
<evidence type="ECO:0000313" key="3">
    <source>
        <dbReference type="EMBL" id="KKS09407.1"/>
    </source>
</evidence>
<dbReference type="InterPro" id="IPR000836">
    <property type="entry name" value="PRTase_dom"/>
</dbReference>
<dbReference type="PATRIC" id="fig|1618344.3.peg.523"/>
<dbReference type="Proteomes" id="UP000033869">
    <property type="component" value="Unassembled WGS sequence"/>
</dbReference>
<reference evidence="3 4" key="1">
    <citation type="journal article" date="2015" name="Nature">
        <title>rRNA introns, odd ribosomes, and small enigmatic genomes across a large radiation of phyla.</title>
        <authorList>
            <person name="Brown C.T."/>
            <person name="Hug L.A."/>
            <person name="Thomas B.C."/>
            <person name="Sharon I."/>
            <person name="Castelle C.J."/>
            <person name="Singh A."/>
            <person name="Wilkins M.J."/>
            <person name="Williams K.H."/>
            <person name="Banfield J.F."/>
        </authorList>
    </citation>
    <scope>NUCLEOTIDE SEQUENCE [LARGE SCALE GENOMIC DNA]</scope>
</reference>
<protein>
    <submittedName>
        <fullName evidence="3">Phosphoribosyltransferase</fullName>
    </submittedName>
</protein>
<evidence type="ECO:0000313" key="4">
    <source>
        <dbReference type="Proteomes" id="UP000033869"/>
    </source>
</evidence>
<dbReference type="PANTHER" id="PTHR47505">
    <property type="entry name" value="DNA UTILIZATION PROTEIN YHGH"/>
    <property type="match status" value="1"/>
</dbReference>
<proteinExistence type="inferred from homology"/>
<dbReference type="GO" id="GO:0016757">
    <property type="term" value="F:glycosyltransferase activity"/>
    <property type="evidence" value="ECO:0007669"/>
    <property type="project" value="UniProtKB-KW"/>
</dbReference>
<sequence length="239" mass="27269">MKPKYLIMRQIAPFLKDLLFPRRCVSCGKIDTFLCDKCASMMLSVSSHKCLFCKKMIDGQICDSCKKEFRVKNAYVSVYYREGPARDLIVNLKFKGKKEIAGLMGTMVAEKMLQSWRVRPFRGSNPFKDYVLVPVPLDKRRKNERGFNQSELLARELGRSLGLEVRKILGKRLRAPQMGLNRKERQQNLKGAFYGISKPPKKVLLVDDVLTTGATVKECTRVLKENGAREVAVAVFARD</sequence>
<keyword evidence="3" id="KW-0328">Glycosyltransferase</keyword>
<comment type="caution">
    <text evidence="3">The sequence shown here is derived from an EMBL/GenBank/DDBJ whole genome shotgun (WGS) entry which is preliminary data.</text>
</comment>
<organism evidence="3 4">
    <name type="scientific">candidate division CPR2 bacterium GW2011_GWC1_41_48</name>
    <dbReference type="NCBI Taxonomy" id="1618344"/>
    <lineage>
        <taxon>Bacteria</taxon>
        <taxon>Bacteria division CPR2</taxon>
    </lineage>
</organism>
<dbReference type="PANTHER" id="PTHR47505:SF1">
    <property type="entry name" value="DNA UTILIZATION PROTEIN YHGH"/>
    <property type="match status" value="1"/>
</dbReference>
<accession>A0A0G0WBG4</accession>
<gene>
    <name evidence="3" type="ORF">UU65_C0002G0185</name>
</gene>
<dbReference type="CDD" id="cd06223">
    <property type="entry name" value="PRTases_typeI"/>
    <property type="match status" value="1"/>
</dbReference>
<evidence type="ECO:0000259" key="2">
    <source>
        <dbReference type="Pfam" id="PF00156"/>
    </source>
</evidence>
<feature type="domain" description="Phosphoribosyltransferase" evidence="2">
    <location>
        <begin position="199"/>
        <end position="238"/>
    </location>
</feature>
<dbReference type="EMBL" id="LCBL01000002">
    <property type="protein sequence ID" value="KKS09407.1"/>
    <property type="molecule type" value="Genomic_DNA"/>
</dbReference>
<dbReference type="AlphaFoldDB" id="A0A0G0WBG4"/>
<dbReference type="InterPro" id="IPR029057">
    <property type="entry name" value="PRTase-like"/>
</dbReference>
<dbReference type="Gene3D" id="3.40.50.2020">
    <property type="match status" value="1"/>
</dbReference>
<evidence type="ECO:0000256" key="1">
    <source>
        <dbReference type="ARBA" id="ARBA00008007"/>
    </source>
</evidence>
<comment type="similarity">
    <text evidence="1">Belongs to the ComF/GntX family.</text>
</comment>
<dbReference type="Pfam" id="PF00156">
    <property type="entry name" value="Pribosyltran"/>
    <property type="match status" value="1"/>
</dbReference>
<dbReference type="SUPFAM" id="SSF53271">
    <property type="entry name" value="PRTase-like"/>
    <property type="match status" value="1"/>
</dbReference>
<dbReference type="InterPro" id="IPR051910">
    <property type="entry name" value="ComF/GntX_DNA_util-trans"/>
</dbReference>